<dbReference type="CDD" id="cd00383">
    <property type="entry name" value="trans_reg_C"/>
    <property type="match status" value="1"/>
</dbReference>
<dbReference type="Gene3D" id="1.25.40.10">
    <property type="entry name" value="Tetratricopeptide repeat domain"/>
    <property type="match status" value="1"/>
</dbReference>
<feature type="domain" description="OmpR/PhoB-type" evidence="4">
    <location>
        <begin position="9"/>
        <end position="107"/>
    </location>
</feature>
<evidence type="ECO:0000313" key="5">
    <source>
        <dbReference type="EMBL" id="UXI67859.1"/>
    </source>
</evidence>
<dbReference type="SMART" id="SM00862">
    <property type="entry name" value="Trans_reg_C"/>
    <property type="match status" value="1"/>
</dbReference>
<dbReference type="InterPro" id="IPR016032">
    <property type="entry name" value="Sig_transdc_resp-reg_C-effctor"/>
</dbReference>
<dbReference type="SUPFAM" id="SSF52540">
    <property type="entry name" value="P-loop containing nucleoside triphosphate hydrolases"/>
    <property type="match status" value="1"/>
</dbReference>
<evidence type="ECO:0000256" key="1">
    <source>
        <dbReference type="ARBA" id="ARBA00023125"/>
    </source>
</evidence>
<keyword evidence="1 2" id="KW-0238">DNA-binding</keyword>
<dbReference type="SUPFAM" id="SSF48452">
    <property type="entry name" value="TPR-like"/>
    <property type="match status" value="1"/>
</dbReference>
<dbReference type="PANTHER" id="PTHR47691">
    <property type="entry name" value="REGULATOR-RELATED"/>
    <property type="match status" value="1"/>
</dbReference>
<evidence type="ECO:0000313" key="6">
    <source>
        <dbReference type="Proteomes" id="UP001064632"/>
    </source>
</evidence>
<dbReference type="SUPFAM" id="SSF46894">
    <property type="entry name" value="C-terminal effector domain of the bipartite response regulators"/>
    <property type="match status" value="1"/>
</dbReference>
<gene>
    <name evidence="5" type="ORF">N4264_24530</name>
</gene>
<name>A0ABY6BDC9_9GAMM</name>
<protein>
    <submittedName>
        <fullName evidence="5">Winged helix-turn-helix domain-containing protein</fullName>
    </submittedName>
</protein>
<dbReference type="Pfam" id="PF20703">
    <property type="entry name" value="nSTAND1"/>
    <property type="match status" value="1"/>
</dbReference>
<dbReference type="EMBL" id="CP104694">
    <property type="protein sequence ID" value="UXI67859.1"/>
    <property type="molecule type" value="Genomic_DNA"/>
</dbReference>
<accession>A0ABY6BDC9</accession>
<dbReference type="RefSeq" id="WP_261694828.1">
    <property type="nucleotide sequence ID" value="NZ_CP104694.1"/>
</dbReference>
<dbReference type="InterPro" id="IPR011990">
    <property type="entry name" value="TPR-like_helical_dom_sf"/>
</dbReference>
<dbReference type="InterPro" id="IPR027417">
    <property type="entry name" value="P-loop_NTPase"/>
</dbReference>
<feature type="transmembrane region" description="Helical" evidence="3">
    <location>
        <begin position="595"/>
        <end position="619"/>
    </location>
</feature>
<evidence type="ECO:0000259" key="4">
    <source>
        <dbReference type="PROSITE" id="PS51755"/>
    </source>
</evidence>
<feature type="DNA-binding region" description="OmpR/PhoB-type" evidence="2">
    <location>
        <begin position="9"/>
        <end position="107"/>
    </location>
</feature>
<dbReference type="Gene3D" id="3.40.50.300">
    <property type="entry name" value="P-loop containing nucleotide triphosphate hydrolases"/>
    <property type="match status" value="1"/>
</dbReference>
<keyword evidence="6" id="KW-1185">Reference proteome</keyword>
<dbReference type="InterPro" id="IPR049052">
    <property type="entry name" value="nSTAND1"/>
</dbReference>
<keyword evidence="3" id="KW-0812">Transmembrane</keyword>
<evidence type="ECO:0000256" key="2">
    <source>
        <dbReference type="PROSITE-ProRule" id="PRU01091"/>
    </source>
</evidence>
<dbReference type="PANTHER" id="PTHR47691:SF3">
    <property type="entry name" value="HTH-TYPE TRANSCRIPTIONAL REGULATOR RV0890C-RELATED"/>
    <property type="match status" value="1"/>
</dbReference>
<dbReference type="Gene3D" id="1.10.10.10">
    <property type="entry name" value="Winged helix-like DNA-binding domain superfamily/Winged helix DNA-binding domain"/>
    <property type="match status" value="1"/>
</dbReference>
<dbReference type="InterPro" id="IPR036388">
    <property type="entry name" value="WH-like_DNA-bd_sf"/>
</dbReference>
<dbReference type="Pfam" id="PF00486">
    <property type="entry name" value="Trans_reg_C"/>
    <property type="match status" value="1"/>
</dbReference>
<sequence length="1096" mass="119395">MATVASSVSSRFRLGGWLVLPAECAIENARGRVPLEPRLMDVLVVLCERAGEVVSAEQLLIECWRGTFYGDNPVHKTIAQLRRALGDSATAPRYLATIRKRGYRIVAKVTFPEEYRAAPASLPVWGGGCPYVGLGAYGSAHRYVFFGRTRAQAAVLSRLRSRLREGCGFVLLLGPSGCGKTSLIQAGVLPLLQQEGGFDGCRVLSASTLDALRLTDGAAAALADGLLGWEVGGEPVFFPAERSFLVELLESEPTHVALLLDERLSRRAAGGLADDSAVVLLVIDQLERAFTAGATHALERCCQMLSALISNGRIAVIASCRDDFYQHLGNVPALAELKSGDGTVDIPLLTAGELAQIIRAPALAAGLRFDTDPHTAMRLDDVLRDEAIAQPQPLPLLAHALVELYQRREGGSVLSFAALHDIGGLAGALGQRAEATFAMLPPASRQRLPVLLRRMVALGPDETVPVGRRVAWSALADDDERRLAEAMVEHRLFVAERSGEIPAFAAAHESLFRNWPRARDWVTENRRLLLARTRLEQAFRRWCTEGRRADFLLPSGAQLDDGEALLNQAHAPLPPDIQDFVRASARRRRRQRGRWIAGIAVVIVLSLATAVAGTLALFAQREAEQRRSQAEGLVGFMLGDLTERLRGLGKLDVLDAVGNEAMRYLVSLPADPDNARTQLLRIRASRQIGEIRLARAESAPAEAFAHASDLARALTARAPDDAEAWTELGLAEFWLGQIPFQESRYADAATHWQRYLEAARRVVALQPKDPAATLELSYALNNLATLDLRENRHAAARLRFTESATLKRAAAEAAPDDDAILADLADTLTWLGTLEEVELALPAAATQYEAALTTLGIVRHRRPDDPRWRHREALARMHVARIALMRGERSVALANYDAARGALVDLAASDPSNVAWQHDAALASIHNGTASEFAGDIARARSLTQSGLGAISALLEKSPNNVTWRRLQVLARWRSHQLDPAAPESATGVLDVLVAEQTAVLARAPQDSQSQRLLQNLLAARAEKATSELAASEDALHLLASLDGDASARDATSIDLRQRALILLNRKEDARALQQRLDRMGYRHPDYLRFARHHSP</sequence>
<dbReference type="Proteomes" id="UP001064632">
    <property type="component" value="Chromosome"/>
</dbReference>
<evidence type="ECO:0000256" key="3">
    <source>
        <dbReference type="SAM" id="Phobius"/>
    </source>
</evidence>
<dbReference type="PROSITE" id="PS51755">
    <property type="entry name" value="OMPR_PHOB"/>
    <property type="match status" value="1"/>
</dbReference>
<keyword evidence="3" id="KW-1133">Transmembrane helix</keyword>
<proteinExistence type="predicted"/>
<dbReference type="InterPro" id="IPR001867">
    <property type="entry name" value="OmpR/PhoB-type_DNA-bd"/>
</dbReference>
<organism evidence="5 6">
    <name type="scientific">Tahibacter amnicola</name>
    <dbReference type="NCBI Taxonomy" id="2976241"/>
    <lineage>
        <taxon>Bacteria</taxon>
        <taxon>Pseudomonadati</taxon>
        <taxon>Pseudomonadota</taxon>
        <taxon>Gammaproteobacteria</taxon>
        <taxon>Lysobacterales</taxon>
        <taxon>Rhodanobacteraceae</taxon>
        <taxon>Tahibacter</taxon>
    </lineage>
</organism>
<keyword evidence="3" id="KW-0472">Membrane</keyword>
<reference evidence="5" key="1">
    <citation type="submission" date="2022-09" db="EMBL/GenBank/DDBJ databases">
        <title>Tahibacter sp. nov., isolated from a fresh water.</title>
        <authorList>
            <person name="Baek J.H."/>
            <person name="Lee J.K."/>
            <person name="Kim J.M."/>
            <person name="Jeon C.O."/>
        </authorList>
    </citation>
    <scope>NUCLEOTIDE SEQUENCE</scope>
    <source>
        <strain evidence="5">W38</strain>
    </source>
</reference>